<keyword evidence="1" id="KW-0472">Membrane</keyword>
<keyword evidence="1" id="KW-1133">Transmembrane helix</keyword>
<accession>A0AAT9LDC9</accession>
<gene>
    <name evidence="2" type="ORF">IMF26_03775</name>
</gene>
<dbReference type="AlphaFoldDB" id="A0AAT9LDC9"/>
<dbReference type="EMBL" id="CP062796">
    <property type="protein sequence ID" value="QUL99185.1"/>
    <property type="molecule type" value="Genomic_DNA"/>
</dbReference>
<sequence>MGSPWAPGSQANRKTSVSLKDILLGIATEAGSGAAFAIFLSLLGLVVLKIFR</sequence>
<name>A0AAT9LDC9_9FIRM</name>
<dbReference type="KEGG" id="fcz:IMF26_03775"/>
<protein>
    <submittedName>
        <fullName evidence="2">Uncharacterized protein</fullName>
    </submittedName>
</protein>
<evidence type="ECO:0000313" key="2">
    <source>
        <dbReference type="EMBL" id="QUL99185.1"/>
    </source>
</evidence>
<reference evidence="2" key="1">
    <citation type="submission" date="2020-10" db="EMBL/GenBank/DDBJ databases">
        <authorList>
            <person name="Kadnikov V."/>
            <person name="Beletsky A.V."/>
            <person name="Mardanov A.V."/>
            <person name="Karnachuk O.V."/>
            <person name="Ravin N.V."/>
        </authorList>
    </citation>
    <scope>NUCLEOTIDE SEQUENCE</scope>
    <source>
        <strain evidence="2">Bu02</strain>
    </source>
</reference>
<feature type="transmembrane region" description="Helical" evidence="1">
    <location>
        <begin position="22"/>
        <end position="48"/>
    </location>
</feature>
<organism evidence="2">
    <name type="scientific">Candidatus Fermentithermobacillus carboniphilus</name>
    <dbReference type="NCBI Taxonomy" id="3085328"/>
    <lineage>
        <taxon>Bacteria</taxon>
        <taxon>Bacillati</taxon>
        <taxon>Bacillota</taxon>
        <taxon>Candidatus Fermentithermobacillia</taxon>
        <taxon>Candidatus Fermentithermobacillales</taxon>
        <taxon>Candidatus Fermentithermobacillaceae</taxon>
        <taxon>Candidatus Fermentithermobacillus</taxon>
    </lineage>
</organism>
<reference evidence="2" key="2">
    <citation type="journal article" date="2023" name="Biology">
        <title>Prokaryotic Life Associated with Coal-Fire Gas Vents Revealed by Metagenomics.</title>
        <authorList>
            <person name="Kadnikov V.V."/>
            <person name="Mardanov A.V."/>
            <person name="Beletsky A.V."/>
            <person name="Karnachuk O.V."/>
            <person name="Ravin N.V."/>
        </authorList>
    </citation>
    <scope>NUCLEOTIDE SEQUENCE</scope>
    <source>
        <strain evidence="2">Bu02</strain>
    </source>
</reference>
<evidence type="ECO:0000256" key="1">
    <source>
        <dbReference type="SAM" id="Phobius"/>
    </source>
</evidence>
<keyword evidence="1" id="KW-0812">Transmembrane</keyword>
<proteinExistence type="predicted"/>